<proteinExistence type="predicted"/>
<evidence type="ECO:0000256" key="1">
    <source>
        <dbReference type="SAM" id="SignalP"/>
    </source>
</evidence>
<dbReference type="OrthoDB" id="10602738at2759"/>
<sequence length="152" mass="16170">MARFSVSLLFFALSIIPAINALSTAPPFWLRIVGQSQDPNGTPLYLTSTGSTTRDKNAAAVCWNSPYGELFCGDFSHAIGVPSNTDATVLKGCVAERCLTKQINIDSNTLALDWSQANFWYSASTGSAWATLRGAKAPTEDAVPATMLATFG</sequence>
<dbReference type="Proteomes" id="UP000254866">
    <property type="component" value="Unassembled WGS sequence"/>
</dbReference>
<organism evidence="2 3">
    <name type="scientific">Venustampulla echinocandica</name>
    <dbReference type="NCBI Taxonomy" id="2656787"/>
    <lineage>
        <taxon>Eukaryota</taxon>
        <taxon>Fungi</taxon>
        <taxon>Dikarya</taxon>
        <taxon>Ascomycota</taxon>
        <taxon>Pezizomycotina</taxon>
        <taxon>Leotiomycetes</taxon>
        <taxon>Helotiales</taxon>
        <taxon>Pleuroascaceae</taxon>
        <taxon>Venustampulla</taxon>
    </lineage>
</organism>
<dbReference type="AlphaFoldDB" id="A0A370TMZ0"/>
<dbReference type="EMBL" id="NPIC01000004">
    <property type="protein sequence ID" value="RDL36900.1"/>
    <property type="molecule type" value="Genomic_DNA"/>
</dbReference>
<reference evidence="2 3" key="1">
    <citation type="journal article" date="2018" name="IMA Fungus">
        <title>IMA Genome-F 9: Draft genome sequence of Annulohypoxylon stygium, Aspergillus mulundensis, Berkeleyomyces basicola (syn. Thielaviopsis basicola), Ceratocystis smalleyi, two Cercospora beticola strains, Coleophoma cylindrospora, Fusarium fracticaudum, Phialophora cf. hyalina, and Morchella septimelata.</title>
        <authorList>
            <person name="Wingfield B.D."/>
            <person name="Bills G.F."/>
            <person name="Dong Y."/>
            <person name="Huang W."/>
            <person name="Nel W.J."/>
            <person name="Swalarsk-Parry B.S."/>
            <person name="Vaghefi N."/>
            <person name="Wilken P.M."/>
            <person name="An Z."/>
            <person name="de Beer Z.W."/>
            <person name="De Vos L."/>
            <person name="Chen L."/>
            <person name="Duong T.A."/>
            <person name="Gao Y."/>
            <person name="Hammerbacher A."/>
            <person name="Kikkert J.R."/>
            <person name="Li Y."/>
            <person name="Li H."/>
            <person name="Li K."/>
            <person name="Li Q."/>
            <person name="Liu X."/>
            <person name="Ma X."/>
            <person name="Naidoo K."/>
            <person name="Pethybridge S.J."/>
            <person name="Sun J."/>
            <person name="Steenkamp E.T."/>
            <person name="van der Nest M.A."/>
            <person name="van Wyk S."/>
            <person name="Wingfield M.J."/>
            <person name="Xiong C."/>
            <person name="Yue Q."/>
            <person name="Zhang X."/>
        </authorList>
    </citation>
    <scope>NUCLEOTIDE SEQUENCE [LARGE SCALE GENOMIC DNA]</scope>
    <source>
        <strain evidence="2 3">BP 5553</strain>
    </source>
</reference>
<feature type="signal peptide" evidence="1">
    <location>
        <begin position="1"/>
        <end position="21"/>
    </location>
</feature>
<gene>
    <name evidence="2" type="ORF">BP5553_06252</name>
</gene>
<evidence type="ECO:0000313" key="3">
    <source>
        <dbReference type="Proteomes" id="UP000254866"/>
    </source>
</evidence>
<keyword evidence="1" id="KW-0732">Signal</keyword>
<dbReference type="GeneID" id="43599101"/>
<keyword evidence="3" id="KW-1185">Reference proteome</keyword>
<comment type="caution">
    <text evidence="2">The sequence shown here is derived from an EMBL/GenBank/DDBJ whole genome shotgun (WGS) entry which is preliminary data.</text>
</comment>
<evidence type="ECO:0000313" key="2">
    <source>
        <dbReference type="EMBL" id="RDL36900.1"/>
    </source>
</evidence>
<feature type="chain" id="PRO_5016828320" evidence="1">
    <location>
        <begin position="22"/>
        <end position="152"/>
    </location>
</feature>
<name>A0A370TMZ0_9HELO</name>
<dbReference type="RefSeq" id="XP_031869556.1">
    <property type="nucleotide sequence ID" value="XM_032014875.1"/>
</dbReference>
<protein>
    <submittedName>
        <fullName evidence="2">Uncharacterized protein</fullName>
    </submittedName>
</protein>
<accession>A0A370TMZ0</accession>